<dbReference type="GO" id="GO:0005840">
    <property type="term" value="C:ribosome"/>
    <property type="evidence" value="ECO:0007669"/>
    <property type="project" value="UniProtKB-KW"/>
</dbReference>
<organism evidence="4 5">
    <name type="scientific">Sphingobacterium lactis</name>
    <dbReference type="NCBI Taxonomy" id="797291"/>
    <lineage>
        <taxon>Bacteria</taxon>
        <taxon>Pseudomonadati</taxon>
        <taxon>Bacteroidota</taxon>
        <taxon>Sphingobacteriia</taxon>
        <taxon>Sphingobacteriales</taxon>
        <taxon>Sphingobacteriaceae</taxon>
        <taxon>Sphingobacterium</taxon>
    </lineage>
</organism>
<protein>
    <submittedName>
        <fullName evidence="4">Ribosomal protein S18 acetylase RimI</fullName>
    </submittedName>
</protein>
<dbReference type="InterPro" id="IPR050680">
    <property type="entry name" value="YpeA/RimI_acetyltransf"/>
</dbReference>
<gene>
    <name evidence="4" type="ORF">SAMN05421877_11475</name>
</gene>
<evidence type="ECO:0000259" key="3">
    <source>
        <dbReference type="PROSITE" id="PS51186"/>
    </source>
</evidence>
<keyword evidence="4" id="KW-0689">Ribosomal protein</keyword>
<proteinExistence type="predicted"/>
<evidence type="ECO:0000313" key="5">
    <source>
        <dbReference type="Proteomes" id="UP000236731"/>
    </source>
</evidence>
<reference evidence="5" key="1">
    <citation type="submission" date="2016-10" db="EMBL/GenBank/DDBJ databases">
        <authorList>
            <person name="Varghese N."/>
            <person name="Submissions S."/>
        </authorList>
    </citation>
    <scope>NUCLEOTIDE SEQUENCE [LARGE SCALE GENOMIC DNA]</scope>
    <source>
        <strain evidence="5">DSM 22361</strain>
    </source>
</reference>
<sequence length="153" mass="17390">MDIQIRKALESDLDTLLTFEEGVVSAERPFDSTLKEGKIHYYDLLDLINSDLAELVVATYQEEIIGSGYAKILKAAPKNKFSAYAYLGFMFVKPSFRGKGVNKLIIEKLFAWAKSRDVKEVRLEVYDENIAAKKSYEKVGFKPLVLEMRLGIN</sequence>
<dbReference type="PANTHER" id="PTHR43420">
    <property type="entry name" value="ACETYLTRANSFERASE"/>
    <property type="match status" value="1"/>
</dbReference>
<dbReference type="RefSeq" id="WP_103907687.1">
    <property type="nucleotide sequence ID" value="NZ_CP049246.1"/>
</dbReference>
<dbReference type="InterPro" id="IPR016181">
    <property type="entry name" value="Acyl_CoA_acyltransferase"/>
</dbReference>
<keyword evidence="1" id="KW-0808">Transferase</keyword>
<dbReference type="Proteomes" id="UP000236731">
    <property type="component" value="Unassembled WGS sequence"/>
</dbReference>
<dbReference type="GO" id="GO:0016747">
    <property type="term" value="F:acyltransferase activity, transferring groups other than amino-acyl groups"/>
    <property type="evidence" value="ECO:0007669"/>
    <property type="project" value="InterPro"/>
</dbReference>
<feature type="domain" description="N-acetyltransferase" evidence="3">
    <location>
        <begin position="3"/>
        <end position="153"/>
    </location>
</feature>
<name>A0A1H6CD75_9SPHI</name>
<dbReference type="OrthoDB" id="1450704at2"/>
<dbReference type="EMBL" id="FNUT01000014">
    <property type="protein sequence ID" value="SEG70316.1"/>
    <property type="molecule type" value="Genomic_DNA"/>
</dbReference>
<dbReference type="CDD" id="cd04301">
    <property type="entry name" value="NAT_SF"/>
    <property type="match status" value="1"/>
</dbReference>
<keyword evidence="2" id="KW-0012">Acyltransferase</keyword>
<keyword evidence="5" id="KW-1185">Reference proteome</keyword>
<dbReference type="SUPFAM" id="SSF55729">
    <property type="entry name" value="Acyl-CoA N-acyltransferases (Nat)"/>
    <property type="match status" value="1"/>
</dbReference>
<accession>A0A1H6CD75</accession>
<evidence type="ECO:0000256" key="2">
    <source>
        <dbReference type="ARBA" id="ARBA00023315"/>
    </source>
</evidence>
<evidence type="ECO:0000256" key="1">
    <source>
        <dbReference type="ARBA" id="ARBA00022679"/>
    </source>
</evidence>
<dbReference type="PROSITE" id="PS51186">
    <property type="entry name" value="GNAT"/>
    <property type="match status" value="1"/>
</dbReference>
<keyword evidence="4" id="KW-0687">Ribonucleoprotein</keyword>
<evidence type="ECO:0000313" key="4">
    <source>
        <dbReference type="EMBL" id="SEG70316.1"/>
    </source>
</evidence>
<dbReference type="Gene3D" id="3.40.630.30">
    <property type="match status" value="1"/>
</dbReference>
<dbReference type="AlphaFoldDB" id="A0A1H6CD75"/>
<dbReference type="InterPro" id="IPR000182">
    <property type="entry name" value="GNAT_dom"/>
</dbReference>
<dbReference type="Pfam" id="PF00583">
    <property type="entry name" value="Acetyltransf_1"/>
    <property type="match status" value="1"/>
</dbReference>